<dbReference type="WBParaSite" id="maker-uti_cns_0000769-snap-gene-1.20-mRNA-1">
    <property type="protein sequence ID" value="maker-uti_cns_0000769-snap-gene-1.20-mRNA-1"/>
    <property type="gene ID" value="maker-uti_cns_0000769-snap-gene-1.20"/>
</dbReference>
<evidence type="ECO:0000313" key="1">
    <source>
        <dbReference type="Proteomes" id="UP000095280"/>
    </source>
</evidence>
<proteinExistence type="predicted"/>
<sequence length="299" mass="33844">MKQATDSGVYMLRGFCNSQAGQDKTLCVKYSMVYKFRIRVLQEGYQIWNEHNSTVHSSMEALLFYHHLILRNSEDGTYTLRFDPDSGGAVLCVTHRCQILKFRVLASMTADNRREFGFHHLPTVPKFGSLEEFIVHHHKNPIRGSSADGDIILKMPFQLVPRCQQELDFQQISLDAAIFTTGSVAAVSNKVARMRSGNFLVLRRSQQPLLQQPGESESTDSSAAAGAGVEHSLVVRDDHGSVRTFRIVERDTDLSFRPQKTFTLAERQELVTDRIEKMVHFLCIANKFLSPDITLLVKP</sequence>
<dbReference type="Gene3D" id="3.30.505.10">
    <property type="entry name" value="SH2 domain"/>
    <property type="match status" value="1"/>
</dbReference>
<dbReference type="Proteomes" id="UP000095280">
    <property type="component" value="Unplaced"/>
</dbReference>
<organism evidence="1 2">
    <name type="scientific">Macrostomum lignano</name>
    <dbReference type="NCBI Taxonomy" id="282301"/>
    <lineage>
        <taxon>Eukaryota</taxon>
        <taxon>Metazoa</taxon>
        <taxon>Spiralia</taxon>
        <taxon>Lophotrochozoa</taxon>
        <taxon>Platyhelminthes</taxon>
        <taxon>Rhabditophora</taxon>
        <taxon>Macrostomorpha</taxon>
        <taxon>Macrostomida</taxon>
        <taxon>Macrostomidae</taxon>
        <taxon>Macrostomum</taxon>
    </lineage>
</organism>
<keyword evidence="1" id="KW-1185">Reference proteome</keyword>
<dbReference type="SUPFAM" id="SSF55550">
    <property type="entry name" value="SH2 domain"/>
    <property type="match status" value="1"/>
</dbReference>
<dbReference type="AlphaFoldDB" id="A0A1I8G365"/>
<evidence type="ECO:0000313" key="2">
    <source>
        <dbReference type="WBParaSite" id="maker-uti_cns_0000769-snap-gene-1.20-mRNA-1"/>
    </source>
</evidence>
<dbReference type="InterPro" id="IPR036860">
    <property type="entry name" value="SH2_dom_sf"/>
</dbReference>
<accession>A0A1I8G365</accession>
<reference evidence="2" key="1">
    <citation type="submission" date="2016-11" db="UniProtKB">
        <authorList>
            <consortium name="WormBaseParasite"/>
        </authorList>
    </citation>
    <scope>IDENTIFICATION</scope>
</reference>
<protein>
    <submittedName>
        <fullName evidence="2">SH2 domain-containing protein</fullName>
    </submittedName>
</protein>
<name>A0A1I8G365_9PLAT</name>